<feature type="transmembrane region" description="Helical" evidence="1">
    <location>
        <begin position="156"/>
        <end position="180"/>
    </location>
</feature>
<keyword evidence="1" id="KW-0812">Transmembrane</keyword>
<protein>
    <submittedName>
        <fullName evidence="2">DUF805 domain-containing protein</fullName>
    </submittedName>
</protein>
<feature type="transmembrane region" description="Helical" evidence="1">
    <location>
        <begin position="93"/>
        <end position="113"/>
    </location>
</feature>
<dbReference type="Proteomes" id="UP000439780">
    <property type="component" value="Unassembled WGS sequence"/>
</dbReference>
<dbReference type="EMBL" id="WTYA01000010">
    <property type="protein sequence ID" value="MXP29604.1"/>
    <property type="molecule type" value="Genomic_DNA"/>
</dbReference>
<dbReference type="RefSeq" id="WP_160753911.1">
    <property type="nucleotide sequence ID" value="NZ_WTYA01000010.1"/>
</dbReference>
<proteinExistence type="predicted"/>
<dbReference type="PANTHER" id="PTHR34980:SF3">
    <property type="entry name" value="BLR8105 PROTEIN"/>
    <property type="match status" value="1"/>
</dbReference>
<evidence type="ECO:0000256" key="1">
    <source>
        <dbReference type="SAM" id="Phobius"/>
    </source>
</evidence>
<dbReference type="AlphaFoldDB" id="A0A845AJ20"/>
<dbReference type="OrthoDB" id="9812349at2"/>
<reference evidence="2 3" key="1">
    <citation type="submission" date="2019-12" db="EMBL/GenBank/DDBJ databases">
        <title>Genomic-based taxomic classification of the family Erythrobacteraceae.</title>
        <authorList>
            <person name="Xu L."/>
        </authorList>
    </citation>
    <scope>NUCLEOTIDE SEQUENCE [LARGE SCALE GENOMIC DNA]</scope>
    <source>
        <strain evidence="2 3">KEMB 9005-328</strain>
    </source>
</reference>
<accession>A0A845AJ20</accession>
<dbReference type="GO" id="GO:0005886">
    <property type="term" value="C:plasma membrane"/>
    <property type="evidence" value="ECO:0007669"/>
    <property type="project" value="TreeGrafter"/>
</dbReference>
<feature type="transmembrane region" description="Helical" evidence="1">
    <location>
        <begin position="125"/>
        <end position="144"/>
    </location>
</feature>
<keyword evidence="1" id="KW-1133">Transmembrane helix</keyword>
<keyword evidence="3" id="KW-1185">Reference proteome</keyword>
<keyword evidence="1" id="KW-0472">Membrane</keyword>
<sequence>MPDTVTIREHFKRLADFSGREDRASFWPYAAVAFAIIMVVGMIIFVPMMMSAMQEMQQFAAQHPEQVSVTSGPSQYSISVRGDPPELMPKESILLYLVATFGLAFVLYAAAVVRRLRDRGKSGLWGFMPFPFIIYSSIQVPRMFSSIGPGAQSDMTLFFSIFFSNLLYIITMIWLIVLLAGQSAPERDGE</sequence>
<dbReference type="PANTHER" id="PTHR34980">
    <property type="entry name" value="INNER MEMBRANE PROTEIN-RELATED-RELATED"/>
    <property type="match status" value="1"/>
</dbReference>
<organism evidence="2 3">
    <name type="scientific">Qipengyuania algicida</name>
    <dbReference type="NCBI Taxonomy" id="1836209"/>
    <lineage>
        <taxon>Bacteria</taxon>
        <taxon>Pseudomonadati</taxon>
        <taxon>Pseudomonadota</taxon>
        <taxon>Alphaproteobacteria</taxon>
        <taxon>Sphingomonadales</taxon>
        <taxon>Erythrobacteraceae</taxon>
        <taxon>Qipengyuania</taxon>
    </lineage>
</organism>
<evidence type="ECO:0000313" key="3">
    <source>
        <dbReference type="Proteomes" id="UP000439780"/>
    </source>
</evidence>
<feature type="transmembrane region" description="Helical" evidence="1">
    <location>
        <begin position="26"/>
        <end position="46"/>
    </location>
</feature>
<gene>
    <name evidence="2" type="ORF">GRI58_12335</name>
</gene>
<comment type="caution">
    <text evidence="2">The sequence shown here is derived from an EMBL/GenBank/DDBJ whole genome shotgun (WGS) entry which is preliminary data.</text>
</comment>
<evidence type="ECO:0000313" key="2">
    <source>
        <dbReference type="EMBL" id="MXP29604.1"/>
    </source>
</evidence>
<dbReference type="InterPro" id="IPR008523">
    <property type="entry name" value="DUF805"/>
</dbReference>
<name>A0A845AJ20_9SPHN</name>
<dbReference type="Pfam" id="PF05656">
    <property type="entry name" value="DUF805"/>
    <property type="match status" value="1"/>
</dbReference>